<dbReference type="PROSITE" id="PS50801">
    <property type="entry name" value="STAS"/>
    <property type="match status" value="1"/>
</dbReference>
<dbReference type="CDD" id="cd07043">
    <property type="entry name" value="STAS_anti-anti-sigma_factors"/>
    <property type="match status" value="1"/>
</dbReference>
<dbReference type="AlphaFoldDB" id="A0A0U1KVW4"/>
<evidence type="ECO:0000259" key="3">
    <source>
        <dbReference type="PROSITE" id="PS50801"/>
    </source>
</evidence>
<dbReference type="Proteomes" id="UP000049855">
    <property type="component" value="Unassembled WGS sequence"/>
</dbReference>
<dbReference type="Pfam" id="PF01740">
    <property type="entry name" value="STAS"/>
    <property type="match status" value="1"/>
</dbReference>
<sequence>MDIKSAGDVKIPVIIPRVDAQTAKEVEAKLNDLVSGGSKRIVCDFSQNDYISSAGLRVFLQMLKIMQKSGGKIVLCSLKPQVKEVFDMAGFSQLFRIFDTEEEAVKEL</sequence>
<dbReference type="RefSeq" id="WP_021169544.1">
    <property type="nucleotide sequence ID" value="NZ_CTRP01000003.1"/>
</dbReference>
<dbReference type="Gene3D" id="3.30.750.24">
    <property type="entry name" value="STAS domain"/>
    <property type="match status" value="1"/>
</dbReference>
<proteinExistence type="inferred from homology"/>
<dbReference type="PANTHER" id="PTHR33495">
    <property type="entry name" value="ANTI-SIGMA FACTOR ANTAGONIST TM_1081-RELATED-RELATED"/>
    <property type="match status" value="1"/>
</dbReference>
<name>A0A0U1KVW4_9FIRM</name>
<evidence type="ECO:0000313" key="4">
    <source>
        <dbReference type="EMBL" id="CQR70824.1"/>
    </source>
</evidence>
<dbReference type="SUPFAM" id="SSF52091">
    <property type="entry name" value="SpoIIaa-like"/>
    <property type="match status" value="1"/>
</dbReference>
<organism evidence="4 5">
    <name type="scientific">Sporomusa ovata</name>
    <dbReference type="NCBI Taxonomy" id="2378"/>
    <lineage>
        <taxon>Bacteria</taxon>
        <taxon>Bacillati</taxon>
        <taxon>Bacillota</taxon>
        <taxon>Negativicutes</taxon>
        <taxon>Selenomonadales</taxon>
        <taxon>Sporomusaceae</taxon>
        <taxon>Sporomusa</taxon>
    </lineage>
</organism>
<accession>A0A0U1KVW4</accession>
<dbReference type="InterPro" id="IPR003658">
    <property type="entry name" value="Anti-sigma_ant"/>
</dbReference>
<gene>
    <name evidence="4" type="ORF">SpAn4DRAFT_1802</name>
</gene>
<evidence type="ECO:0000256" key="1">
    <source>
        <dbReference type="ARBA" id="ARBA00009013"/>
    </source>
</evidence>
<evidence type="ECO:0000313" key="5">
    <source>
        <dbReference type="Proteomes" id="UP000049855"/>
    </source>
</evidence>
<dbReference type="InterPro" id="IPR036513">
    <property type="entry name" value="STAS_dom_sf"/>
</dbReference>
<protein>
    <recommendedName>
        <fullName evidence="2">Anti-sigma factor antagonist</fullName>
    </recommendedName>
</protein>
<feature type="domain" description="STAS" evidence="3">
    <location>
        <begin position="1"/>
        <end position="108"/>
    </location>
</feature>
<dbReference type="NCBIfam" id="TIGR00377">
    <property type="entry name" value="ant_ant_sig"/>
    <property type="match status" value="1"/>
</dbReference>
<reference evidence="5" key="1">
    <citation type="submission" date="2015-03" db="EMBL/GenBank/DDBJ databases">
        <authorList>
            <person name="Nijsse Bart"/>
        </authorList>
    </citation>
    <scope>NUCLEOTIDE SEQUENCE [LARGE SCALE GENOMIC DNA]</scope>
</reference>
<dbReference type="EMBL" id="CTRP01000003">
    <property type="protein sequence ID" value="CQR70824.1"/>
    <property type="molecule type" value="Genomic_DNA"/>
</dbReference>
<dbReference type="GO" id="GO:0043856">
    <property type="term" value="F:anti-sigma factor antagonist activity"/>
    <property type="evidence" value="ECO:0007669"/>
    <property type="project" value="InterPro"/>
</dbReference>
<keyword evidence="5" id="KW-1185">Reference proteome</keyword>
<evidence type="ECO:0000256" key="2">
    <source>
        <dbReference type="RuleBase" id="RU003749"/>
    </source>
</evidence>
<comment type="similarity">
    <text evidence="1 2">Belongs to the anti-sigma-factor antagonist family.</text>
</comment>
<dbReference type="InterPro" id="IPR002645">
    <property type="entry name" value="STAS_dom"/>
</dbReference>